<dbReference type="HAMAP" id="MF_00109">
    <property type="entry name" value="Shikimate_kinase"/>
    <property type="match status" value="1"/>
</dbReference>
<keyword evidence="11" id="KW-0479">Metal-binding</keyword>
<dbReference type="SUPFAM" id="SSF52540">
    <property type="entry name" value="P-loop containing nucleoside triphosphate hydrolases"/>
    <property type="match status" value="1"/>
</dbReference>
<dbReference type="Gene3D" id="1.10.260.40">
    <property type="entry name" value="lambda repressor-like DNA-binding domains"/>
    <property type="match status" value="1"/>
</dbReference>
<keyword evidence="11" id="KW-0460">Magnesium</keyword>
<dbReference type="GO" id="GO:0016301">
    <property type="term" value="F:kinase activity"/>
    <property type="evidence" value="ECO:0007669"/>
    <property type="project" value="UniProtKB-KW"/>
</dbReference>
<sequence>MSSRSALRSLRPAAGPPVLAPDSGDGAVTGKAEPRPGGADPGQGAADPRPGAADPRPGAADPRPGAAGTEADSGGPESRFLAELGQRVRTMRSVRAMSRKVLSQTSGLSERYIAQLEGGQGNVSIILLRRVSQAMGVRLEDLIASVESPPDWPVVRDLLASATLEQVAQAKRVLSGSAAPGESDARRVALIGLRGAGKSTLGRILAERTGWSFVELNREIERENGLSVAEIFAIYGQETYRRLEQGALRRLAERPGPMVLATGGGIVAEPVTFDLLLSAFFTVWLKARPEEHMHRVREQAAKGLGAARLPDNDDALRELRAVLLSREPLYARARAVVDTAGHTVAETAGRLTGLVEGHFTAARR</sequence>
<name>A0ABQ4QX71_9HYPH</name>
<evidence type="ECO:0000256" key="10">
    <source>
        <dbReference type="ARBA" id="ARBA00048567"/>
    </source>
</evidence>
<comment type="similarity">
    <text evidence="2 11">Belongs to the shikimate kinase family.</text>
</comment>
<dbReference type="CDD" id="cd00464">
    <property type="entry name" value="SK"/>
    <property type="match status" value="1"/>
</dbReference>
<keyword evidence="15" id="KW-1185">Reference proteome</keyword>
<dbReference type="InterPro" id="IPR001387">
    <property type="entry name" value="Cro/C1-type_HTH"/>
</dbReference>
<comment type="caution">
    <text evidence="11">Lacks conserved residue(s) required for the propagation of feature annotation.</text>
</comment>
<accession>A0ABQ4QX71</accession>
<evidence type="ECO:0000256" key="3">
    <source>
        <dbReference type="ARBA" id="ARBA00012154"/>
    </source>
</evidence>
<dbReference type="Pfam" id="PF01202">
    <property type="entry name" value="SKI"/>
    <property type="match status" value="1"/>
</dbReference>
<feature type="binding site" evidence="11">
    <location>
        <position position="264"/>
    </location>
    <ligand>
        <name>substrate</name>
    </ligand>
</feature>
<comment type="function">
    <text evidence="11">Catalyzes the specific phosphorylation of the 3-hydroxyl group of shikimic acid using ATP as a cosubstrate.</text>
</comment>
<evidence type="ECO:0000259" key="13">
    <source>
        <dbReference type="PROSITE" id="PS50943"/>
    </source>
</evidence>
<proteinExistence type="inferred from homology"/>
<evidence type="ECO:0000256" key="2">
    <source>
        <dbReference type="ARBA" id="ARBA00006997"/>
    </source>
</evidence>
<feature type="compositionally biased region" description="Low complexity" evidence="12">
    <location>
        <begin position="1"/>
        <end position="13"/>
    </location>
</feature>
<dbReference type="SMART" id="SM00530">
    <property type="entry name" value="HTH_XRE"/>
    <property type="match status" value="1"/>
</dbReference>
<dbReference type="PROSITE" id="PS01128">
    <property type="entry name" value="SHIKIMATE_KINASE"/>
    <property type="match status" value="1"/>
</dbReference>
<keyword evidence="4 11" id="KW-0028">Amino-acid biosynthesis</keyword>
<dbReference type="CDD" id="cd00093">
    <property type="entry name" value="HTH_XRE"/>
    <property type="match status" value="1"/>
</dbReference>
<keyword evidence="11" id="KW-0963">Cytoplasm</keyword>
<evidence type="ECO:0000256" key="4">
    <source>
        <dbReference type="ARBA" id="ARBA00022605"/>
    </source>
</evidence>
<feature type="binding site" evidence="11">
    <location>
        <position position="308"/>
    </location>
    <ligand>
        <name>ATP</name>
        <dbReference type="ChEBI" id="CHEBI:30616"/>
    </ligand>
</feature>
<comment type="subcellular location">
    <subcellularLocation>
        <location evidence="11">Cytoplasm</location>
    </subcellularLocation>
</comment>
<evidence type="ECO:0000256" key="12">
    <source>
        <dbReference type="SAM" id="MobiDB-lite"/>
    </source>
</evidence>
<evidence type="ECO:0000256" key="6">
    <source>
        <dbReference type="ARBA" id="ARBA00022741"/>
    </source>
</evidence>
<evidence type="ECO:0000256" key="7">
    <source>
        <dbReference type="ARBA" id="ARBA00022777"/>
    </source>
</evidence>
<feature type="region of interest" description="Disordered" evidence="12">
    <location>
        <begin position="1"/>
        <end position="78"/>
    </location>
</feature>
<dbReference type="PROSITE" id="PS50943">
    <property type="entry name" value="HTH_CROC1"/>
    <property type="match status" value="1"/>
</dbReference>
<keyword evidence="9 11" id="KW-0057">Aromatic amino acid biosynthesis</keyword>
<reference evidence="14" key="2">
    <citation type="submission" date="2021-08" db="EMBL/GenBank/DDBJ databases">
        <authorList>
            <person name="Tani A."/>
            <person name="Ola A."/>
            <person name="Ogura Y."/>
            <person name="Katsura K."/>
            <person name="Hayashi T."/>
        </authorList>
    </citation>
    <scope>NUCLEOTIDE SEQUENCE</scope>
    <source>
        <strain evidence="14">KCTC 52305</strain>
    </source>
</reference>
<keyword evidence="8 11" id="KW-0067">ATP-binding</keyword>
<comment type="cofactor">
    <cofactor evidence="11">
        <name>Mg(2+)</name>
        <dbReference type="ChEBI" id="CHEBI:18420"/>
    </cofactor>
    <text evidence="11">Binds 1 Mg(2+) ion per subunit.</text>
</comment>
<dbReference type="InterPro" id="IPR027417">
    <property type="entry name" value="P-loop_NTPase"/>
</dbReference>
<dbReference type="InterPro" id="IPR031322">
    <property type="entry name" value="Shikimate/glucono_kinase"/>
</dbReference>
<comment type="caution">
    <text evidence="14">The sequence shown here is derived from an EMBL/GenBank/DDBJ whole genome shotgun (WGS) entry which is preliminary data.</text>
</comment>
<feature type="binding site" evidence="11">
    <location>
        <position position="199"/>
    </location>
    <ligand>
        <name>Mg(2+)</name>
        <dbReference type="ChEBI" id="CHEBI:18420"/>
    </ligand>
</feature>
<evidence type="ECO:0000256" key="5">
    <source>
        <dbReference type="ARBA" id="ARBA00022679"/>
    </source>
</evidence>
<dbReference type="Gene3D" id="3.40.50.300">
    <property type="entry name" value="P-loop containing nucleotide triphosphate hydrolases"/>
    <property type="match status" value="1"/>
</dbReference>
<dbReference type="PANTHER" id="PTHR21087">
    <property type="entry name" value="SHIKIMATE KINASE"/>
    <property type="match status" value="1"/>
</dbReference>
<dbReference type="InterPro" id="IPR010982">
    <property type="entry name" value="Lambda_DNA-bd_dom_sf"/>
</dbReference>
<evidence type="ECO:0000256" key="1">
    <source>
        <dbReference type="ARBA" id="ARBA00004842"/>
    </source>
</evidence>
<protein>
    <recommendedName>
        <fullName evidence="3 11">Shikimate kinase</fullName>
        <shortName evidence="11">SK</shortName>
        <ecNumber evidence="3 11">2.7.1.71</ecNumber>
    </recommendedName>
</protein>
<reference evidence="14" key="1">
    <citation type="journal article" date="2021" name="Front. Microbiol.">
        <title>Comprehensive Comparative Genomics and Phenotyping of Methylobacterium Species.</title>
        <authorList>
            <person name="Alessa O."/>
            <person name="Ogura Y."/>
            <person name="Fujitani Y."/>
            <person name="Takami H."/>
            <person name="Hayashi T."/>
            <person name="Sahin N."/>
            <person name="Tani A."/>
        </authorList>
    </citation>
    <scope>NUCLEOTIDE SEQUENCE</scope>
    <source>
        <strain evidence="14">KCTC 52305</strain>
    </source>
</reference>
<comment type="pathway">
    <text evidence="1 11">Metabolic intermediate biosynthesis; chorismate biosynthesis; chorismate from D-erythrose 4-phosphate and phosphoenolpyruvate: step 5/7.</text>
</comment>
<dbReference type="PRINTS" id="PR01100">
    <property type="entry name" value="SHIKIMTKNASE"/>
</dbReference>
<comment type="catalytic activity">
    <reaction evidence="10 11">
        <text>shikimate + ATP = 3-phosphoshikimate + ADP + H(+)</text>
        <dbReference type="Rhea" id="RHEA:13121"/>
        <dbReference type="ChEBI" id="CHEBI:15378"/>
        <dbReference type="ChEBI" id="CHEBI:30616"/>
        <dbReference type="ChEBI" id="CHEBI:36208"/>
        <dbReference type="ChEBI" id="CHEBI:145989"/>
        <dbReference type="ChEBI" id="CHEBI:456216"/>
        <dbReference type="EC" id="2.7.1.71"/>
    </reaction>
</comment>
<dbReference type="NCBIfam" id="NF006015">
    <property type="entry name" value="PRK08154.1"/>
    <property type="match status" value="1"/>
</dbReference>
<dbReference type="InterPro" id="IPR023000">
    <property type="entry name" value="Shikimate_kinase_CS"/>
</dbReference>
<organism evidence="14 15">
    <name type="scientific">Methylobacterium crusticola</name>
    <dbReference type="NCBI Taxonomy" id="1697972"/>
    <lineage>
        <taxon>Bacteria</taxon>
        <taxon>Pseudomonadati</taxon>
        <taxon>Pseudomonadota</taxon>
        <taxon>Alphaproteobacteria</taxon>
        <taxon>Hyphomicrobiales</taxon>
        <taxon>Methylobacteriaceae</taxon>
        <taxon>Methylobacterium</taxon>
    </lineage>
</organism>
<keyword evidence="7 11" id="KW-0418">Kinase</keyword>
<evidence type="ECO:0000256" key="8">
    <source>
        <dbReference type="ARBA" id="ARBA00022840"/>
    </source>
</evidence>
<feature type="domain" description="HTH cro/C1-type" evidence="13">
    <location>
        <begin position="88"/>
        <end position="142"/>
    </location>
</feature>
<feature type="compositionally biased region" description="Low complexity" evidence="12">
    <location>
        <begin position="35"/>
        <end position="68"/>
    </location>
</feature>
<dbReference type="Proteomes" id="UP001055167">
    <property type="component" value="Unassembled WGS sequence"/>
</dbReference>
<feature type="binding site" evidence="11">
    <location>
        <position position="241"/>
    </location>
    <ligand>
        <name>substrate</name>
    </ligand>
</feature>
<gene>
    <name evidence="14" type="primary">aroK_1</name>
    <name evidence="11" type="synonym">aroK</name>
    <name evidence="14" type="ORF">OPKNFCMD_2687</name>
</gene>
<dbReference type="PANTHER" id="PTHR21087:SF16">
    <property type="entry name" value="SHIKIMATE KINASE 1, CHLOROPLASTIC"/>
    <property type="match status" value="1"/>
</dbReference>
<comment type="subunit">
    <text evidence="11">Monomer.</text>
</comment>
<evidence type="ECO:0000313" key="14">
    <source>
        <dbReference type="EMBL" id="GJD49951.1"/>
    </source>
</evidence>
<dbReference type="EC" id="2.7.1.71" evidence="3 11"/>
<dbReference type="InterPro" id="IPR000623">
    <property type="entry name" value="Shikimate_kinase/TSH1"/>
</dbReference>
<evidence type="ECO:0000256" key="9">
    <source>
        <dbReference type="ARBA" id="ARBA00023141"/>
    </source>
</evidence>
<dbReference type="SUPFAM" id="SSF47413">
    <property type="entry name" value="lambda repressor-like DNA-binding domains"/>
    <property type="match status" value="1"/>
</dbReference>
<evidence type="ECO:0000313" key="15">
    <source>
        <dbReference type="Proteomes" id="UP001055167"/>
    </source>
</evidence>
<keyword evidence="6 11" id="KW-0547">Nucleotide-binding</keyword>
<keyword evidence="5 11" id="KW-0808">Transferase</keyword>
<dbReference type="EMBL" id="BPQH01000007">
    <property type="protein sequence ID" value="GJD49951.1"/>
    <property type="molecule type" value="Genomic_DNA"/>
</dbReference>
<feature type="binding site" evidence="11">
    <location>
        <begin position="195"/>
        <end position="200"/>
    </location>
    <ligand>
        <name>ATP</name>
        <dbReference type="ChEBI" id="CHEBI:30616"/>
    </ligand>
</feature>
<feature type="binding site" evidence="11">
    <location>
        <position position="326"/>
    </location>
    <ligand>
        <name>substrate</name>
    </ligand>
</feature>
<evidence type="ECO:0000256" key="11">
    <source>
        <dbReference type="HAMAP-Rule" id="MF_00109"/>
    </source>
</evidence>